<proteinExistence type="predicted"/>
<feature type="chain" id="PRO_5017387560" description="DUF995 domain-containing protein" evidence="1">
    <location>
        <begin position="23"/>
        <end position="136"/>
    </location>
</feature>
<feature type="signal peptide" evidence="1">
    <location>
        <begin position="1"/>
        <end position="22"/>
    </location>
</feature>
<dbReference type="AlphaFoldDB" id="A0A399J1E3"/>
<accession>A0A399J1E3</accession>
<dbReference type="Proteomes" id="UP000265848">
    <property type="component" value="Unassembled WGS sequence"/>
</dbReference>
<organism evidence="2 3">
    <name type="scientific">Pseudooceanicola sediminis</name>
    <dbReference type="NCBI Taxonomy" id="2211117"/>
    <lineage>
        <taxon>Bacteria</taxon>
        <taxon>Pseudomonadati</taxon>
        <taxon>Pseudomonadota</taxon>
        <taxon>Alphaproteobacteria</taxon>
        <taxon>Rhodobacterales</taxon>
        <taxon>Paracoccaceae</taxon>
        <taxon>Pseudooceanicola</taxon>
    </lineage>
</organism>
<dbReference type="RefSeq" id="WP_119399926.1">
    <property type="nucleotide sequence ID" value="NZ_QWJJ01000014.1"/>
</dbReference>
<evidence type="ECO:0000313" key="3">
    <source>
        <dbReference type="Proteomes" id="UP000265848"/>
    </source>
</evidence>
<comment type="caution">
    <text evidence="2">The sequence shown here is derived from an EMBL/GenBank/DDBJ whole genome shotgun (WGS) entry which is preliminary data.</text>
</comment>
<evidence type="ECO:0000256" key="1">
    <source>
        <dbReference type="SAM" id="SignalP"/>
    </source>
</evidence>
<sequence length="136" mass="15305">MRILTSLVPLALSALIAAPALAQQLMSAQDFDTYSKGKTFYYGSSGQPYGVEEYFGNRRVRWSFLDGQCQDGHWYEDQGNICFVYENSPDPQCWRFFRSPDGMTAQFKGENGTTTELYQMKDAPEAMQCPGPEVGV</sequence>
<evidence type="ECO:0000313" key="2">
    <source>
        <dbReference type="EMBL" id="RII37732.1"/>
    </source>
</evidence>
<reference evidence="2 3" key="1">
    <citation type="submission" date="2018-08" db="EMBL/GenBank/DDBJ databases">
        <title>Pseudooceanicola sediminis CY03 in the family Rhodobacteracea.</title>
        <authorList>
            <person name="Zhang Y.-J."/>
        </authorList>
    </citation>
    <scope>NUCLEOTIDE SEQUENCE [LARGE SCALE GENOMIC DNA]</scope>
    <source>
        <strain evidence="2 3">CY03</strain>
    </source>
</reference>
<dbReference type="OrthoDB" id="7304934at2"/>
<protein>
    <recommendedName>
        <fullName evidence="4">DUF995 domain-containing protein</fullName>
    </recommendedName>
</protein>
<keyword evidence="3" id="KW-1185">Reference proteome</keyword>
<keyword evidence="1" id="KW-0732">Signal</keyword>
<name>A0A399J1E3_9RHOB</name>
<dbReference type="EMBL" id="QWJJ01000014">
    <property type="protein sequence ID" value="RII37732.1"/>
    <property type="molecule type" value="Genomic_DNA"/>
</dbReference>
<gene>
    <name evidence="2" type="ORF">DL237_15110</name>
</gene>
<evidence type="ECO:0008006" key="4">
    <source>
        <dbReference type="Google" id="ProtNLM"/>
    </source>
</evidence>